<dbReference type="InParanoid" id="B4J4S6"/>
<reference evidence="8 9" key="1">
    <citation type="journal article" date="2007" name="Nature">
        <title>Evolution of genes and genomes on the Drosophila phylogeny.</title>
        <authorList>
            <consortium name="Drosophila 12 Genomes Consortium"/>
            <person name="Clark A.G."/>
            <person name="Eisen M.B."/>
            <person name="Smith D.R."/>
            <person name="Bergman C.M."/>
            <person name="Oliver B."/>
            <person name="Markow T.A."/>
            <person name="Kaufman T.C."/>
            <person name="Kellis M."/>
            <person name="Gelbart W."/>
            <person name="Iyer V.N."/>
            <person name="Pollard D.A."/>
            <person name="Sackton T.B."/>
            <person name="Larracuente A.M."/>
            <person name="Singh N.D."/>
            <person name="Abad J.P."/>
            <person name="Abt D.N."/>
            <person name="Adryan B."/>
            <person name="Aguade M."/>
            <person name="Akashi H."/>
            <person name="Anderson W.W."/>
            <person name="Aquadro C.F."/>
            <person name="Ardell D.H."/>
            <person name="Arguello R."/>
            <person name="Artieri C.G."/>
            <person name="Barbash D.A."/>
            <person name="Barker D."/>
            <person name="Barsanti P."/>
            <person name="Batterham P."/>
            <person name="Batzoglou S."/>
            <person name="Begun D."/>
            <person name="Bhutkar A."/>
            <person name="Blanco E."/>
            <person name="Bosak S.A."/>
            <person name="Bradley R.K."/>
            <person name="Brand A.D."/>
            <person name="Brent M.R."/>
            <person name="Brooks A.N."/>
            <person name="Brown R.H."/>
            <person name="Butlin R.K."/>
            <person name="Caggese C."/>
            <person name="Calvi B.R."/>
            <person name="Bernardo de Carvalho A."/>
            <person name="Caspi A."/>
            <person name="Castrezana S."/>
            <person name="Celniker S.E."/>
            <person name="Chang J.L."/>
            <person name="Chapple C."/>
            <person name="Chatterji S."/>
            <person name="Chinwalla A."/>
            <person name="Civetta A."/>
            <person name="Clifton S.W."/>
            <person name="Comeron J.M."/>
            <person name="Costello J.C."/>
            <person name="Coyne J.A."/>
            <person name="Daub J."/>
            <person name="David R.G."/>
            <person name="Delcher A.L."/>
            <person name="Delehaunty K."/>
            <person name="Do C.B."/>
            <person name="Ebling H."/>
            <person name="Edwards K."/>
            <person name="Eickbush T."/>
            <person name="Evans J.D."/>
            <person name="Filipski A."/>
            <person name="Findeiss S."/>
            <person name="Freyhult E."/>
            <person name="Fulton L."/>
            <person name="Fulton R."/>
            <person name="Garcia A.C."/>
            <person name="Gardiner A."/>
            <person name="Garfield D.A."/>
            <person name="Garvin B.E."/>
            <person name="Gibson G."/>
            <person name="Gilbert D."/>
            <person name="Gnerre S."/>
            <person name="Godfrey J."/>
            <person name="Good R."/>
            <person name="Gotea V."/>
            <person name="Gravely B."/>
            <person name="Greenberg A.J."/>
            <person name="Griffiths-Jones S."/>
            <person name="Gross S."/>
            <person name="Guigo R."/>
            <person name="Gustafson E.A."/>
            <person name="Haerty W."/>
            <person name="Hahn M.W."/>
            <person name="Halligan D.L."/>
            <person name="Halpern A.L."/>
            <person name="Halter G.M."/>
            <person name="Han M.V."/>
            <person name="Heger A."/>
            <person name="Hillier L."/>
            <person name="Hinrichs A.S."/>
            <person name="Holmes I."/>
            <person name="Hoskins R.A."/>
            <person name="Hubisz M.J."/>
            <person name="Hultmark D."/>
            <person name="Huntley M.A."/>
            <person name="Jaffe D.B."/>
            <person name="Jagadeeshan S."/>
            <person name="Jeck W.R."/>
            <person name="Johnson J."/>
            <person name="Jones C.D."/>
            <person name="Jordan W.C."/>
            <person name="Karpen G.H."/>
            <person name="Kataoka E."/>
            <person name="Keightley P.D."/>
            <person name="Kheradpour P."/>
            <person name="Kirkness E.F."/>
            <person name="Koerich L.B."/>
            <person name="Kristiansen K."/>
            <person name="Kudrna D."/>
            <person name="Kulathinal R.J."/>
            <person name="Kumar S."/>
            <person name="Kwok R."/>
            <person name="Lander E."/>
            <person name="Langley C.H."/>
            <person name="Lapoint R."/>
            <person name="Lazzaro B.P."/>
            <person name="Lee S.J."/>
            <person name="Levesque L."/>
            <person name="Li R."/>
            <person name="Lin C.F."/>
            <person name="Lin M.F."/>
            <person name="Lindblad-Toh K."/>
            <person name="Llopart A."/>
            <person name="Long M."/>
            <person name="Low L."/>
            <person name="Lozovsky E."/>
            <person name="Lu J."/>
            <person name="Luo M."/>
            <person name="Machado C.A."/>
            <person name="Makalowski W."/>
            <person name="Marzo M."/>
            <person name="Matsuda M."/>
            <person name="Matzkin L."/>
            <person name="McAllister B."/>
            <person name="McBride C.S."/>
            <person name="McKernan B."/>
            <person name="McKernan K."/>
            <person name="Mendez-Lago M."/>
            <person name="Minx P."/>
            <person name="Mollenhauer M.U."/>
            <person name="Montooth K."/>
            <person name="Mount S.M."/>
            <person name="Mu X."/>
            <person name="Myers E."/>
            <person name="Negre B."/>
            <person name="Newfeld S."/>
            <person name="Nielsen R."/>
            <person name="Noor M.A."/>
            <person name="O'Grady P."/>
            <person name="Pachter L."/>
            <person name="Papaceit M."/>
            <person name="Parisi M.J."/>
            <person name="Parisi M."/>
            <person name="Parts L."/>
            <person name="Pedersen J.S."/>
            <person name="Pesole G."/>
            <person name="Phillippy A.M."/>
            <person name="Ponting C.P."/>
            <person name="Pop M."/>
            <person name="Porcelli D."/>
            <person name="Powell J.R."/>
            <person name="Prohaska S."/>
            <person name="Pruitt K."/>
            <person name="Puig M."/>
            <person name="Quesneville H."/>
            <person name="Ram K.R."/>
            <person name="Rand D."/>
            <person name="Rasmussen M.D."/>
            <person name="Reed L.K."/>
            <person name="Reenan R."/>
            <person name="Reily A."/>
            <person name="Remington K.A."/>
            <person name="Rieger T.T."/>
            <person name="Ritchie M.G."/>
            <person name="Robin C."/>
            <person name="Rogers Y.H."/>
            <person name="Rohde C."/>
            <person name="Rozas J."/>
            <person name="Rubenfield M.J."/>
            <person name="Ruiz A."/>
            <person name="Russo S."/>
            <person name="Salzberg S.L."/>
            <person name="Sanchez-Gracia A."/>
            <person name="Saranga D.J."/>
            <person name="Sato H."/>
            <person name="Schaeffer S.W."/>
            <person name="Schatz M.C."/>
            <person name="Schlenke T."/>
            <person name="Schwartz R."/>
            <person name="Segarra C."/>
            <person name="Singh R.S."/>
            <person name="Sirot L."/>
            <person name="Sirota M."/>
            <person name="Sisneros N.B."/>
            <person name="Smith C.D."/>
            <person name="Smith T.F."/>
            <person name="Spieth J."/>
            <person name="Stage D.E."/>
            <person name="Stark A."/>
            <person name="Stephan W."/>
            <person name="Strausberg R.L."/>
            <person name="Strempel S."/>
            <person name="Sturgill D."/>
            <person name="Sutton G."/>
            <person name="Sutton G.G."/>
            <person name="Tao W."/>
            <person name="Teichmann S."/>
            <person name="Tobari Y.N."/>
            <person name="Tomimura Y."/>
            <person name="Tsolas J.M."/>
            <person name="Valente V.L."/>
            <person name="Venter E."/>
            <person name="Venter J.C."/>
            <person name="Vicario S."/>
            <person name="Vieira F.G."/>
            <person name="Vilella A.J."/>
            <person name="Villasante A."/>
            <person name="Walenz B."/>
            <person name="Wang J."/>
            <person name="Wasserman M."/>
            <person name="Watts T."/>
            <person name="Wilson D."/>
            <person name="Wilson R.K."/>
            <person name="Wing R.A."/>
            <person name="Wolfner M.F."/>
            <person name="Wong A."/>
            <person name="Wong G.K."/>
            <person name="Wu C.I."/>
            <person name="Wu G."/>
            <person name="Yamamoto D."/>
            <person name="Yang H.P."/>
            <person name="Yang S.P."/>
            <person name="Yorke J.A."/>
            <person name="Yoshida K."/>
            <person name="Zdobnov E."/>
            <person name="Zhang P."/>
            <person name="Zhang Y."/>
            <person name="Zimin A.V."/>
            <person name="Baldwin J."/>
            <person name="Abdouelleil A."/>
            <person name="Abdulkadir J."/>
            <person name="Abebe A."/>
            <person name="Abera B."/>
            <person name="Abreu J."/>
            <person name="Acer S.C."/>
            <person name="Aftuck L."/>
            <person name="Alexander A."/>
            <person name="An P."/>
            <person name="Anderson E."/>
            <person name="Anderson S."/>
            <person name="Arachi H."/>
            <person name="Azer M."/>
            <person name="Bachantsang P."/>
            <person name="Barry A."/>
            <person name="Bayul T."/>
            <person name="Berlin A."/>
            <person name="Bessette D."/>
            <person name="Bloom T."/>
            <person name="Blye J."/>
            <person name="Boguslavskiy L."/>
            <person name="Bonnet C."/>
            <person name="Boukhgalter B."/>
            <person name="Bourzgui I."/>
            <person name="Brown A."/>
            <person name="Cahill P."/>
            <person name="Channer S."/>
            <person name="Cheshatsang Y."/>
            <person name="Chuda L."/>
            <person name="Citroen M."/>
            <person name="Collymore A."/>
            <person name="Cooke P."/>
            <person name="Costello M."/>
            <person name="D'Aco K."/>
            <person name="Daza R."/>
            <person name="De Haan G."/>
            <person name="DeGray S."/>
            <person name="DeMaso C."/>
            <person name="Dhargay N."/>
            <person name="Dooley K."/>
            <person name="Dooley E."/>
            <person name="Doricent M."/>
            <person name="Dorje P."/>
            <person name="Dorjee K."/>
            <person name="Dupes A."/>
            <person name="Elong R."/>
            <person name="Falk J."/>
            <person name="Farina A."/>
            <person name="Faro S."/>
            <person name="Ferguson D."/>
            <person name="Fisher S."/>
            <person name="Foley C.D."/>
            <person name="Franke A."/>
            <person name="Friedrich D."/>
            <person name="Gadbois L."/>
            <person name="Gearin G."/>
            <person name="Gearin C.R."/>
            <person name="Giannoukos G."/>
            <person name="Goode T."/>
            <person name="Graham J."/>
            <person name="Grandbois E."/>
            <person name="Grewal S."/>
            <person name="Gyaltsen K."/>
            <person name="Hafez N."/>
            <person name="Hagos B."/>
            <person name="Hall J."/>
            <person name="Henson C."/>
            <person name="Hollinger A."/>
            <person name="Honan T."/>
            <person name="Huard M.D."/>
            <person name="Hughes L."/>
            <person name="Hurhula B."/>
            <person name="Husby M.E."/>
            <person name="Kamat A."/>
            <person name="Kanga B."/>
            <person name="Kashin S."/>
            <person name="Khazanovich D."/>
            <person name="Kisner P."/>
            <person name="Lance K."/>
            <person name="Lara M."/>
            <person name="Lee W."/>
            <person name="Lennon N."/>
            <person name="Letendre F."/>
            <person name="LeVine R."/>
            <person name="Lipovsky A."/>
            <person name="Liu X."/>
            <person name="Liu J."/>
            <person name="Liu S."/>
            <person name="Lokyitsang T."/>
            <person name="Lokyitsang Y."/>
            <person name="Lubonja R."/>
            <person name="Lui A."/>
            <person name="MacDonald P."/>
            <person name="Magnisalis V."/>
            <person name="Maru K."/>
            <person name="Matthews C."/>
            <person name="McCusker W."/>
            <person name="McDonough S."/>
            <person name="Mehta T."/>
            <person name="Meldrim J."/>
            <person name="Meneus L."/>
            <person name="Mihai O."/>
            <person name="Mihalev A."/>
            <person name="Mihova T."/>
            <person name="Mittelman R."/>
            <person name="Mlenga V."/>
            <person name="Montmayeur A."/>
            <person name="Mulrain L."/>
            <person name="Navidi A."/>
            <person name="Naylor J."/>
            <person name="Negash T."/>
            <person name="Nguyen T."/>
            <person name="Nguyen N."/>
            <person name="Nicol R."/>
            <person name="Norbu C."/>
            <person name="Norbu N."/>
            <person name="Novod N."/>
            <person name="O'Neill B."/>
            <person name="Osman S."/>
            <person name="Markiewicz E."/>
            <person name="Oyono O.L."/>
            <person name="Patti C."/>
            <person name="Phunkhang P."/>
            <person name="Pierre F."/>
            <person name="Priest M."/>
            <person name="Raghuraman S."/>
            <person name="Rege F."/>
            <person name="Reyes R."/>
            <person name="Rise C."/>
            <person name="Rogov P."/>
            <person name="Ross K."/>
            <person name="Ryan E."/>
            <person name="Settipalli S."/>
            <person name="Shea T."/>
            <person name="Sherpa N."/>
            <person name="Shi L."/>
            <person name="Shih D."/>
            <person name="Sparrow T."/>
            <person name="Spaulding J."/>
            <person name="Stalker J."/>
            <person name="Stange-Thomann N."/>
            <person name="Stavropoulos S."/>
            <person name="Stone C."/>
            <person name="Strader C."/>
            <person name="Tesfaye S."/>
            <person name="Thomson T."/>
            <person name="Thoulutsang Y."/>
            <person name="Thoulutsang D."/>
            <person name="Topham K."/>
            <person name="Topping I."/>
            <person name="Tsamla T."/>
            <person name="Vassiliev H."/>
            <person name="Vo A."/>
            <person name="Wangchuk T."/>
            <person name="Wangdi T."/>
            <person name="Weiand M."/>
            <person name="Wilkinson J."/>
            <person name="Wilson A."/>
            <person name="Yadav S."/>
            <person name="Young G."/>
            <person name="Yu Q."/>
            <person name="Zembek L."/>
            <person name="Zhong D."/>
            <person name="Zimmer A."/>
            <person name="Zwirko Z."/>
            <person name="Jaffe D.B."/>
            <person name="Alvarez P."/>
            <person name="Brockman W."/>
            <person name="Butler J."/>
            <person name="Chin C."/>
            <person name="Gnerre S."/>
            <person name="Grabherr M."/>
            <person name="Kleber M."/>
            <person name="Mauceli E."/>
            <person name="MacCallum I."/>
        </authorList>
    </citation>
    <scope>NUCLEOTIDE SEQUENCE [LARGE SCALE GENOMIC DNA]</scope>
    <source>
        <strain evidence="9">Tucson 15287-2541.00</strain>
    </source>
</reference>
<dbReference type="InterPro" id="IPR000073">
    <property type="entry name" value="AB_hydrolase_1"/>
</dbReference>
<dbReference type="GO" id="GO:0016788">
    <property type="term" value="F:hydrolase activity, acting on ester bonds"/>
    <property type="evidence" value="ECO:0007669"/>
    <property type="project" value="InterPro"/>
</dbReference>
<evidence type="ECO:0000256" key="3">
    <source>
        <dbReference type="ARBA" id="ARBA00022963"/>
    </source>
</evidence>
<dbReference type="eggNOG" id="KOG2624">
    <property type="taxonomic scope" value="Eukaryota"/>
</dbReference>
<dbReference type="GO" id="GO:0016042">
    <property type="term" value="P:lipid catabolic process"/>
    <property type="evidence" value="ECO:0007669"/>
    <property type="project" value="UniProtKB-KW"/>
</dbReference>
<evidence type="ECO:0000313" key="8">
    <source>
        <dbReference type="EMBL" id="EDW00622.1"/>
    </source>
</evidence>
<dbReference type="FunCoup" id="B4J4S6">
    <property type="interactions" value="101"/>
</dbReference>
<dbReference type="InterPro" id="IPR025483">
    <property type="entry name" value="Lipase_euk"/>
</dbReference>
<sequence length="345" mass="38643">MQRIPPPRNYSCPSQLPFLLMHGLIGSAGDFVAAGRAGALAFQLHARCFDVWLPNARGTTQSRRHRTLSASQAKFWHFSWHEIGVYDLPALVEHVLRVTGHQRLHYVGHSQGTTVLLVLLSQQPAFNARFASVALLAPIAYLQHLSSPPLRLLASDTGVVTELLNQLGLHELLPSTTLTQAGGQLLCSAALPTSVLCTLLTSLYVGFSEYPLDRSILPRILETTPAGISRGQLLHFGQLINSGKFQQFDYRSARLNSKHYGQPTPPAYQLQNVRLNLMLFHGNRDALSTRKDVLRLVRELKNSRIKLYQVQGYNHIDFLYATTAPHIIYERIIEQATEYSQLNHK</sequence>
<keyword evidence="3" id="KW-0442">Lipid degradation</keyword>
<dbReference type="HOGENOM" id="CLU_010974_0_3_1"/>
<feature type="active site" description="Charge relay system" evidence="6">
    <location>
        <position position="285"/>
    </location>
</feature>
<dbReference type="OMA" id="SDARFWQ"/>
<evidence type="ECO:0000256" key="2">
    <source>
        <dbReference type="ARBA" id="ARBA00022729"/>
    </source>
</evidence>
<dbReference type="InterPro" id="IPR029058">
    <property type="entry name" value="AB_hydrolase_fold"/>
</dbReference>
<evidence type="ECO:0000256" key="6">
    <source>
        <dbReference type="PIRSR" id="PIRSR000862-1"/>
    </source>
</evidence>
<feature type="active site" description="Charge relay system" evidence="6">
    <location>
        <position position="315"/>
    </location>
</feature>
<dbReference type="PANTHER" id="PTHR11005">
    <property type="entry name" value="LYSOSOMAL ACID LIPASE-RELATED"/>
    <property type="match status" value="1"/>
</dbReference>
<dbReference type="SMR" id="B4J4S6"/>
<organism evidence="9">
    <name type="scientific">Drosophila grimshawi</name>
    <name type="common">Hawaiian fruit fly</name>
    <name type="synonym">Idiomyia grimshawi</name>
    <dbReference type="NCBI Taxonomy" id="7222"/>
    <lineage>
        <taxon>Eukaryota</taxon>
        <taxon>Metazoa</taxon>
        <taxon>Ecdysozoa</taxon>
        <taxon>Arthropoda</taxon>
        <taxon>Hexapoda</taxon>
        <taxon>Insecta</taxon>
        <taxon>Pterygota</taxon>
        <taxon>Neoptera</taxon>
        <taxon>Endopterygota</taxon>
        <taxon>Diptera</taxon>
        <taxon>Brachycera</taxon>
        <taxon>Muscomorpha</taxon>
        <taxon>Ephydroidea</taxon>
        <taxon>Drosophilidae</taxon>
        <taxon>Drosophila</taxon>
        <taxon>Hawaiian Drosophila</taxon>
    </lineage>
</organism>
<feature type="domain" description="AB hydrolase-1" evidence="7">
    <location>
        <begin position="17"/>
        <end position="320"/>
    </location>
</feature>
<evidence type="ECO:0000313" key="9">
    <source>
        <dbReference type="Proteomes" id="UP000001070"/>
    </source>
</evidence>
<dbReference type="FunFam" id="3.40.50.1820:FF:000179">
    <property type="entry name" value="Lipase"/>
    <property type="match status" value="1"/>
</dbReference>
<dbReference type="PhylomeDB" id="B4J4S6"/>
<proteinExistence type="inferred from homology"/>
<keyword evidence="5" id="KW-0325">Glycoprotein</keyword>
<evidence type="ECO:0000256" key="1">
    <source>
        <dbReference type="ARBA" id="ARBA00010701"/>
    </source>
</evidence>
<evidence type="ECO:0000259" key="7">
    <source>
        <dbReference type="Pfam" id="PF00561"/>
    </source>
</evidence>
<dbReference type="EMBL" id="CH916367">
    <property type="protein sequence ID" value="EDW00622.1"/>
    <property type="molecule type" value="Genomic_DNA"/>
</dbReference>
<dbReference type="Gene3D" id="3.40.50.1820">
    <property type="entry name" value="alpha/beta hydrolase"/>
    <property type="match status" value="1"/>
</dbReference>
<dbReference type="OrthoDB" id="9974421at2759"/>
<accession>B4J4S6</accession>
<gene>
    <name evidence="8" type="primary">Dgri\GH20912</name>
    <name evidence="8" type="ORF">Dgri_GH20912</name>
</gene>
<dbReference type="PIRSF" id="PIRSF000862">
    <property type="entry name" value="Steryl_ester_lip"/>
    <property type="match status" value="1"/>
</dbReference>
<dbReference type="Pfam" id="PF00561">
    <property type="entry name" value="Abhydrolase_1"/>
    <property type="match status" value="1"/>
</dbReference>
<comment type="similarity">
    <text evidence="1">Belongs to the AB hydrolase superfamily. Lipase family.</text>
</comment>
<evidence type="ECO:0000256" key="4">
    <source>
        <dbReference type="ARBA" id="ARBA00023098"/>
    </source>
</evidence>
<keyword evidence="2" id="KW-0732">Signal</keyword>
<keyword evidence="9" id="KW-1185">Reference proteome</keyword>
<keyword evidence="4" id="KW-0443">Lipid metabolism</keyword>
<protein>
    <submittedName>
        <fullName evidence="8">GH20912</fullName>
    </submittedName>
</protein>
<dbReference type="AlphaFoldDB" id="B4J4S6"/>
<feature type="active site" description="Nucleophile" evidence="6">
    <location>
        <position position="110"/>
    </location>
</feature>
<name>B4J4S6_DROGR</name>
<dbReference type="Proteomes" id="UP000001070">
    <property type="component" value="Unassembled WGS sequence"/>
</dbReference>
<dbReference type="SUPFAM" id="SSF53474">
    <property type="entry name" value="alpha/beta-Hydrolases"/>
    <property type="match status" value="1"/>
</dbReference>
<evidence type="ECO:0000256" key="5">
    <source>
        <dbReference type="ARBA" id="ARBA00023180"/>
    </source>
</evidence>
<dbReference type="KEGG" id="dgr:6560142"/>
<dbReference type="STRING" id="7222.B4J4S6"/>